<evidence type="ECO:0000256" key="6">
    <source>
        <dbReference type="ARBA" id="ARBA00022692"/>
    </source>
</evidence>
<evidence type="ECO:0000259" key="15">
    <source>
        <dbReference type="Pfam" id="PF17039"/>
    </source>
</evidence>
<comment type="subcellular location">
    <subcellularLocation>
        <location evidence="1 12">Golgi apparatus</location>
        <location evidence="1 12">Golgi stack membrane</location>
        <topology evidence="1 12">Single-pass type II membrane protein</topology>
    </subcellularLocation>
</comment>
<keyword evidence="4 12" id="KW-0328">Glycosyltransferase</keyword>
<organism evidence="16 17">
    <name type="scientific">Rhipicephalus sanguineus</name>
    <name type="common">Brown dog tick</name>
    <name type="synonym">Ixodes sanguineus</name>
    <dbReference type="NCBI Taxonomy" id="34632"/>
    <lineage>
        <taxon>Eukaryota</taxon>
        <taxon>Metazoa</taxon>
        <taxon>Ecdysozoa</taxon>
        <taxon>Arthropoda</taxon>
        <taxon>Chelicerata</taxon>
        <taxon>Arachnida</taxon>
        <taxon>Acari</taxon>
        <taxon>Parasitiformes</taxon>
        <taxon>Ixodida</taxon>
        <taxon>Ixodoidea</taxon>
        <taxon>Ixodidae</taxon>
        <taxon>Rhipicephalinae</taxon>
        <taxon>Rhipicephalus</taxon>
        <taxon>Rhipicephalus</taxon>
    </lineage>
</organism>
<evidence type="ECO:0000256" key="11">
    <source>
        <dbReference type="ARBA" id="ARBA00023180"/>
    </source>
</evidence>
<evidence type="ECO:0000256" key="2">
    <source>
        <dbReference type="ARBA" id="ARBA00004922"/>
    </source>
</evidence>
<comment type="pathway">
    <text evidence="2">Protein modification; protein glycosylation.</text>
</comment>
<evidence type="ECO:0000259" key="14">
    <source>
        <dbReference type="Pfam" id="PF00852"/>
    </source>
</evidence>
<keyword evidence="8 12" id="KW-1133">Transmembrane helix</keyword>
<evidence type="ECO:0000256" key="7">
    <source>
        <dbReference type="ARBA" id="ARBA00022968"/>
    </source>
</evidence>
<evidence type="ECO:0000256" key="12">
    <source>
        <dbReference type="RuleBase" id="RU003832"/>
    </source>
</evidence>
<dbReference type="Gene3D" id="3.40.50.11660">
    <property type="entry name" value="Glycosyl transferase family 10, C-terminal domain"/>
    <property type="match status" value="1"/>
</dbReference>
<keyword evidence="7" id="KW-0735">Signal-anchor</keyword>
<dbReference type="EMBL" id="JABSTV010001250">
    <property type="protein sequence ID" value="KAH7957854.1"/>
    <property type="molecule type" value="Genomic_DNA"/>
</dbReference>
<dbReference type="InterPro" id="IPR038577">
    <property type="entry name" value="GT10-like_C_sf"/>
</dbReference>
<evidence type="ECO:0000256" key="5">
    <source>
        <dbReference type="ARBA" id="ARBA00022679"/>
    </source>
</evidence>
<dbReference type="GO" id="GO:0008417">
    <property type="term" value="F:fucosyltransferase activity"/>
    <property type="evidence" value="ECO:0007669"/>
    <property type="project" value="InterPro"/>
</dbReference>
<dbReference type="SUPFAM" id="SSF53756">
    <property type="entry name" value="UDP-Glycosyltransferase/glycogen phosphorylase"/>
    <property type="match status" value="1"/>
</dbReference>
<keyword evidence="9 12" id="KW-0333">Golgi apparatus</keyword>
<dbReference type="Pfam" id="PF17039">
    <property type="entry name" value="Glyco_tran_10_N"/>
    <property type="match status" value="1"/>
</dbReference>
<feature type="transmembrane region" description="Helical" evidence="12">
    <location>
        <begin position="103"/>
        <end position="121"/>
    </location>
</feature>
<protein>
    <recommendedName>
        <fullName evidence="12">Fucosyltransferase</fullName>
        <ecNumber evidence="12">2.4.1.-</ecNumber>
    </recommendedName>
</protein>
<keyword evidence="11" id="KW-0325">Glycoprotein</keyword>
<dbReference type="Proteomes" id="UP000821837">
    <property type="component" value="Unassembled WGS sequence"/>
</dbReference>
<dbReference type="PANTHER" id="PTHR48438">
    <property type="entry name" value="ALPHA-(1,3)-FUCOSYLTRANSFERASE C-RELATED"/>
    <property type="match status" value="1"/>
</dbReference>
<evidence type="ECO:0000256" key="4">
    <source>
        <dbReference type="ARBA" id="ARBA00022676"/>
    </source>
</evidence>
<evidence type="ECO:0000256" key="1">
    <source>
        <dbReference type="ARBA" id="ARBA00004447"/>
    </source>
</evidence>
<feature type="region of interest" description="Disordered" evidence="13">
    <location>
        <begin position="1"/>
        <end position="77"/>
    </location>
</feature>
<reference evidence="16" key="1">
    <citation type="journal article" date="2020" name="Cell">
        <title>Large-Scale Comparative Analyses of Tick Genomes Elucidate Their Genetic Diversity and Vector Capacities.</title>
        <authorList>
            <consortium name="Tick Genome and Microbiome Consortium (TIGMIC)"/>
            <person name="Jia N."/>
            <person name="Wang J."/>
            <person name="Shi W."/>
            <person name="Du L."/>
            <person name="Sun Y."/>
            <person name="Zhan W."/>
            <person name="Jiang J.F."/>
            <person name="Wang Q."/>
            <person name="Zhang B."/>
            <person name="Ji P."/>
            <person name="Bell-Sakyi L."/>
            <person name="Cui X.M."/>
            <person name="Yuan T.T."/>
            <person name="Jiang B.G."/>
            <person name="Yang W.F."/>
            <person name="Lam T.T."/>
            <person name="Chang Q.C."/>
            <person name="Ding S.J."/>
            <person name="Wang X.J."/>
            <person name="Zhu J.G."/>
            <person name="Ruan X.D."/>
            <person name="Zhao L."/>
            <person name="Wei J.T."/>
            <person name="Ye R.Z."/>
            <person name="Que T.C."/>
            <person name="Du C.H."/>
            <person name="Zhou Y.H."/>
            <person name="Cheng J.X."/>
            <person name="Dai P.F."/>
            <person name="Guo W.B."/>
            <person name="Han X.H."/>
            <person name="Huang E.J."/>
            <person name="Li L.F."/>
            <person name="Wei W."/>
            <person name="Gao Y.C."/>
            <person name="Liu J.Z."/>
            <person name="Shao H.Z."/>
            <person name="Wang X."/>
            <person name="Wang C.C."/>
            <person name="Yang T.C."/>
            <person name="Huo Q.B."/>
            <person name="Li W."/>
            <person name="Chen H.Y."/>
            <person name="Chen S.E."/>
            <person name="Zhou L.G."/>
            <person name="Ni X.B."/>
            <person name="Tian J.H."/>
            <person name="Sheng Y."/>
            <person name="Liu T."/>
            <person name="Pan Y.S."/>
            <person name="Xia L.Y."/>
            <person name="Li J."/>
            <person name="Zhao F."/>
            <person name="Cao W.C."/>
        </authorList>
    </citation>
    <scope>NUCLEOTIDE SEQUENCE</scope>
    <source>
        <strain evidence="16">Rsan-2018</strain>
    </source>
</reference>
<evidence type="ECO:0000256" key="13">
    <source>
        <dbReference type="SAM" id="MobiDB-lite"/>
    </source>
</evidence>
<comment type="caution">
    <text evidence="16">The sequence shown here is derived from an EMBL/GenBank/DDBJ whole genome shotgun (WGS) entry which is preliminary data.</text>
</comment>
<keyword evidence="17" id="KW-1185">Reference proteome</keyword>
<feature type="compositionally biased region" description="Low complexity" evidence="13">
    <location>
        <begin position="60"/>
        <end position="73"/>
    </location>
</feature>
<evidence type="ECO:0000256" key="3">
    <source>
        <dbReference type="ARBA" id="ARBA00008919"/>
    </source>
</evidence>
<keyword evidence="10 12" id="KW-0472">Membrane</keyword>
<evidence type="ECO:0000256" key="10">
    <source>
        <dbReference type="ARBA" id="ARBA00023136"/>
    </source>
</evidence>
<dbReference type="InterPro" id="IPR031481">
    <property type="entry name" value="Glyco_tran_10_N"/>
</dbReference>
<dbReference type="GO" id="GO:0032580">
    <property type="term" value="C:Golgi cisterna membrane"/>
    <property type="evidence" value="ECO:0007669"/>
    <property type="project" value="UniProtKB-SubCell"/>
</dbReference>
<gene>
    <name evidence="16" type="ORF">HPB52_023254</name>
</gene>
<reference evidence="16" key="2">
    <citation type="submission" date="2021-09" db="EMBL/GenBank/DDBJ databases">
        <authorList>
            <person name="Jia N."/>
            <person name="Wang J."/>
            <person name="Shi W."/>
            <person name="Du L."/>
            <person name="Sun Y."/>
            <person name="Zhan W."/>
            <person name="Jiang J."/>
            <person name="Wang Q."/>
            <person name="Zhang B."/>
            <person name="Ji P."/>
            <person name="Sakyi L.B."/>
            <person name="Cui X."/>
            <person name="Yuan T."/>
            <person name="Jiang B."/>
            <person name="Yang W."/>
            <person name="Lam T.T.-Y."/>
            <person name="Chang Q."/>
            <person name="Ding S."/>
            <person name="Wang X."/>
            <person name="Zhu J."/>
            <person name="Ruan X."/>
            <person name="Zhao L."/>
            <person name="Wei J."/>
            <person name="Que T."/>
            <person name="Du C."/>
            <person name="Cheng J."/>
            <person name="Dai P."/>
            <person name="Han X."/>
            <person name="Huang E."/>
            <person name="Gao Y."/>
            <person name="Liu J."/>
            <person name="Shao H."/>
            <person name="Ye R."/>
            <person name="Li L."/>
            <person name="Wei W."/>
            <person name="Wang X."/>
            <person name="Wang C."/>
            <person name="Huo Q."/>
            <person name="Li W."/>
            <person name="Guo W."/>
            <person name="Chen H."/>
            <person name="Chen S."/>
            <person name="Zhou L."/>
            <person name="Zhou L."/>
            <person name="Ni X."/>
            <person name="Tian J."/>
            <person name="Zhou Y."/>
            <person name="Sheng Y."/>
            <person name="Liu T."/>
            <person name="Pan Y."/>
            <person name="Xia L."/>
            <person name="Li J."/>
            <person name="Zhao F."/>
            <person name="Cao W."/>
        </authorList>
    </citation>
    <scope>NUCLEOTIDE SEQUENCE</scope>
    <source>
        <strain evidence="16">Rsan-2018</strain>
        <tissue evidence="16">Larvae</tissue>
    </source>
</reference>
<evidence type="ECO:0000256" key="9">
    <source>
        <dbReference type="ARBA" id="ARBA00023034"/>
    </source>
</evidence>
<name>A0A9D4PZ45_RHISA</name>
<feature type="domain" description="Fucosyltransferase C-terminal" evidence="14">
    <location>
        <begin position="339"/>
        <end position="483"/>
    </location>
</feature>
<evidence type="ECO:0000313" key="16">
    <source>
        <dbReference type="EMBL" id="KAH7957854.1"/>
    </source>
</evidence>
<dbReference type="VEuPathDB" id="VectorBase:RSAN_035228"/>
<sequence length="506" mass="57757">MAEAPVSGSSSSPHEDDVQDSSPQDSPSGAAAAQEAVGHFSLSSSDVIQMEDLGPEAHNTPPEYSSPPQQQSEPTERSARLLFVEHMGEIVGRIRNHLNVYRWTYFLFIAFFVVFTHAYLIPNIPYKLWHREPPHPVSKKPPPRPPVASTSSIEYWHPWRERLTDHGFPRILLWNTPATDKHVIYGYTLCHTRLQHAVCDVTAQRRMLSSCDAIVFDDEHLTEWDLPTKRKQFQYWVFWSKRHMSPETLRLNPEGAGWMSQLKDSINWTMASRDDADIVVPYKTWRCGLPTNESLAKSIKQTSVAKGNIAWIVSGSESRRFEQKALPINDEHNGAVSADRLSIRLFSSCGREQCLRPRECIPHIAKNYHFIVVSLKTDCFQSAYELIYEAFHYNVVPVVLAPPNATLNVPPHSVVVSSNLPGAGELSAYLRYLLRDRASYDSYFAWKNNCSFVPSDNEFCTLCRALWATPAGHRNHYDDIREWWTRDFNCQSELFYGLDDGFGPEV</sequence>
<evidence type="ECO:0000256" key="8">
    <source>
        <dbReference type="ARBA" id="ARBA00022989"/>
    </source>
</evidence>
<feature type="compositionally biased region" description="Low complexity" evidence="13">
    <location>
        <begin position="20"/>
        <end position="34"/>
    </location>
</feature>
<keyword evidence="6 12" id="KW-0812">Transmembrane</keyword>
<feature type="domain" description="Fucosyltransferase N-terminal" evidence="15">
    <location>
        <begin position="170"/>
        <end position="283"/>
    </location>
</feature>
<keyword evidence="5 12" id="KW-0808">Transferase</keyword>
<dbReference type="Pfam" id="PF00852">
    <property type="entry name" value="Glyco_transf_10"/>
    <property type="match status" value="1"/>
</dbReference>
<comment type="similarity">
    <text evidence="3 12">Belongs to the glycosyltransferase 10 family.</text>
</comment>
<dbReference type="InterPro" id="IPR001503">
    <property type="entry name" value="Glyco_trans_10"/>
</dbReference>
<proteinExistence type="inferred from homology"/>
<dbReference type="EC" id="2.4.1.-" evidence="12"/>
<dbReference type="PANTHER" id="PTHR48438:SF1">
    <property type="entry name" value="ALPHA-(1,3)-FUCOSYLTRANSFERASE C-RELATED"/>
    <property type="match status" value="1"/>
</dbReference>
<evidence type="ECO:0000313" key="17">
    <source>
        <dbReference type="Proteomes" id="UP000821837"/>
    </source>
</evidence>
<dbReference type="AlphaFoldDB" id="A0A9D4PZ45"/>
<accession>A0A9D4PZ45</accession>
<dbReference type="InterPro" id="IPR055270">
    <property type="entry name" value="Glyco_tran_10_C"/>
</dbReference>